<reference evidence="5 6" key="1">
    <citation type="submission" date="2014-12" db="EMBL/GenBank/DDBJ databases">
        <title>Draft genome sequence of Paenibacillus kamchatkensis strain B-2647.</title>
        <authorList>
            <person name="Karlyshev A.V."/>
            <person name="Kudryashova E.B."/>
        </authorList>
    </citation>
    <scope>NUCLEOTIDE SEQUENCE [LARGE SCALE GENOMIC DNA]</scope>
    <source>
        <strain evidence="5 6">VKM B-2647</strain>
    </source>
</reference>
<protein>
    <recommendedName>
        <fullName evidence="3">N-acetylmuramic acid 6-phosphate etherase</fullName>
        <shortName evidence="3">MurNAc-6-P etherase</shortName>
        <ecNumber evidence="3">4.2.1.126</ecNumber>
    </recommendedName>
    <alternativeName>
        <fullName evidence="3">N-acetylmuramic acid 6-phosphate hydrolase</fullName>
    </alternativeName>
    <alternativeName>
        <fullName evidence="3">N-acetylmuramic acid 6-phosphate lyase</fullName>
    </alternativeName>
</protein>
<dbReference type="CDD" id="cd05007">
    <property type="entry name" value="SIS_Etherase"/>
    <property type="match status" value="1"/>
</dbReference>
<comment type="subunit">
    <text evidence="3">Homodimer.</text>
</comment>
<keyword evidence="6" id="KW-1185">Reference proteome</keyword>
<feature type="active site" evidence="3">
    <location>
        <position position="114"/>
    </location>
</feature>
<dbReference type="Gene3D" id="3.40.50.10490">
    <property type="entry name" value="Glucose-6-phosphate isomerase like protein, domain 1"/>
    <property type="match status" value="1"/>
</dbReference>
<dbReference type="InterPro" id="IPR001347">
    <property type="entry name" value="SIS_dom"/>
</dbReference>
<accession>A0ABR5AA18</accession>
<comment type="similarity">
    <text evidence="3">Belongs to the GCKR-like family. MurNAc-6-P etherase subfamily.</text>
</comment>
<dbReference type="NCBIfam" id="NF003915">
    <property type="entry name" value="PRK05441.1"/>
    <property type="match status" value="1"/>
</dbReference>
<dbReference type="InterPro" id="IPR046348">
    <property type="entry name" value="SIS_dom_sf"/>
</dbReference>
<keyword evidence="1 3" id="KW-0456">Lyase</keyword>
<name>A0ABR5AA18_9BACL</name>
<proteinExistence type="inferred from homology"/>
<feature type="active site" description="Proton donor" evidence="3">
    <location>
        <position position="83"/>
    </location>
</feature>
<organism evidence="5 6">
    <name type="scientific">Gordoniibacillus kamchatkensis</name>
    <dbReference type="NCBI Taxonomy" id="1590651"/>
    <lineage>
        <taxon>Bacteria</taxon>
        <taxon>Bacillati</taxon>
        <taxon>Bacillota</taxon>
        <taxon>Bacilli</taxon>
        <taxon>Bacillales</taxon>
        <taxon>Paenibacillaceae</taxon>
        <taxon>Gordoniibacillus</taxon>
    </lineage>
</organism>
<keyword evidence="2 3" id="KW-0119">Carbohydrate metabolism</keyword>
<comment type="caution">
    <text evidence="5">The sequence shown here is derived from an EMBL/GenBank/DDBJ whole genome shotgun (WGS) entry which is preliminary data.</text>
</comment>
<dbReference type="PANTHER" id="PTHR10088:SF4">
    <property type="entry name" value="GLUCOKINASE REGULATORY PROTEIN"/>
    <property type="match status" value="1"/>
</dbReference>
<feature type="domain" description="SIS" evidence="4">
    <location>
        <begin position="55"/>
        <end position="218"/>
    </location>
</feature>
<dbReference type="InterPro" id="IPR005486">
    <property type="entry name" value="Glucokinase_regulatory_CS"/>
</dbReference>
<comment type="catalytic activity">
    <reaction evidence="3">
        <text>N-acetyl-D-muramate 6-phosphate + H2O = N-acetyl-D-glucosamine 6-phosphate + (R)-lactate</text>
        <dbReference type="Rhea" id="RHEA:26410"/>
        <dbReference type="ChEBI" id="CHEBI:15377"/>
        <dbReference type="ChEBI" id="CHEBI:16004"/>
        <dbReference type="ChEBI" id="CHEBI:57513"/>
        <dbReference type="ChEBI" id="CHEBI:58722"/>
        <dbReference type="EC" id="4.2.1.126"/>
    </reaction>
</comment>
<dbReference type="Proteomes" id="UP000031967">
    <property type="component" value="Unassembled WGS sequence"/>
</dbReference>
<dbReference type="PANTHER" id="PTHR10088">
    <property type="entry name" value="GLUCOKINASE REGULATORY PROTEIN"/>
    <property type="match status" value="1"/>
</dbReference>
<evidence type="ECO:0000256" key="3">
    <source>
        <dbReference type="HAMAP-Rule" id="MF_00068"/>
    </source>
</evidence>
<dbReference type="HAMAP" id="MF_00068">
    <property type="entry name" value="MurQ"/>
    <property type="match status" value="1"/>
</dbReference>
<dbReference type="Pfam" id="PF20741">
    <property type="entry name" value="GKRP-like_C"/>
    <property type="match status" value="1"/>
</dbReference>
<evidence type="ECO:0000256" key="2">
    <source>
        <dbReference type="ARBA" id="ARBA00023277"/>
    </source>
</evidence>
<comment type="miscellaneous">
    <text evidence="3">A lyase-type mechanism (elimination/hydration) is suggested for the cleavage of the lactyl ether bond of MurNAc 6-phosphate, with the formation of an alpha,beta-unsaturated aldehyde intermediate with (E)-stereochemistry, followed by the syn addition of water to give product.</text>
</comment>
<dbReference type="NCBIfam" id="TIGR00274">
    <property type="entry name" value="N-acetylmuramic acid 6-phosphate etherase"/>
    <property type="match status" value="1"/>
</dbReference>
<dbReference type="EMBL" id="JXAK01000093">
    <property type="protein sequence ID" value="KIL37832.1"/>
    <property type="molecule type" value="Genomic_DNA"/>
</dbReference>
<dbReference type="EC" id="4.2.1.126" evidence="3"/>
<evidence type="ECO:0000256" key="1">
    <source>
        <dbReference type="ARBA" id="ARBA00023239"/>
    </source>
</evidence>
<comment type="function">
    <text evidence="3">Specifically catalyzes the cleavage of the D-lactyl ether substituent of MurNAc 6-phosphate, producing GlcNAc 6-phosphate and D-lactate.</text>
</comment>
<comment type="pathway">
    <text evidence="3">Amino-sugar metabolism; N-acetylmuramate degradation.</text>
</comment>
<evidence type="ECO:0000259" key="4">
    <source>
        <dbReference type="PROSITE" id="PS51464"/>
    </source>
</evidence>
<dbReference type="Gene3D" id="1.10.8.1080">
    <property type="match status" value="1"/>
</dbReference>
<dbReference type="RefSeq" id="WP_041052341.1">
    <property type="nucleotide sequence ID" value="NZ_JXAK01000093.1"/>
</dbReference>
<dbReference type="Pfam" id="PF22645">
    <property type="entry name" value="GKRP_SIS_N"/>
    <property type="match status" value="1"/>
</dbReference>
<dbReference type="SUPFAM" id="SSF53697">
    <property type="entry name" value="SIS domain"/>
    <property type="match status" value="1"/>
</dbReference>
<dbReference type="PROSITE" id="PS01272">
    <property type="entry name" value="GCKR"/>
    <property type="match status" value="1"/>
</dbReference>
<gene>
    <name evidence="3 5" type="primary">murQ</name>
    <name evidence="5" type="synonym">yfeU</name>
    <name evidence="5" type="ORF">SD70_30435</name>
</gene>
<dbReference type="InterPro" id="IPR040190">
    <property type="entry name" value="MURQ/GCKR"/>
</dbReference>
<dbReference type="NCBIfam" id="NF009222">
    <property type="entry name" value="PRK12570.1"/>
    <property type="match status" value="1"/>
</dbReference>
<sequence length="302" mass="32223">MDLSALVTEQRNENSMNLDRMSVRDILTTINSEDHKVAGAVKDVLPQVEVAVNQIVKAFQQGGRLFYVGAGTSGRLGVLDAAECVPTYRTPPDMIQAIIAGGPEAMTRAAEGIEDDEEQGAAELRQRGLSRSDVVVGIAASGRTPYPLGALKYARKVGAYTIALTCNRDSLMSRHADCSIEVVVGPEVVSGSTRMKAATSHKMILTMMSTAAMVKLGKTYENLMVDVQATNAKLVERAKRMVVSITGVPYSEAEEALAQAGYEVKTAIVMLEAGVPLEQAREALAESSGHVRVAIERAKSGL</sequence>
<evidence type="ECO:0000313" key="6">
    <source>
        <dbReference type="Proteomes" id="UP000031967"/>
    </source>
</evidence>
<dbReference type="PROSITE" id="PS51464">
    <property type="entry name" value="SIS"/>
    <property type="match status" value="1"/>
</dbReference>
<evidence type="ECO:0000313" key="5">
    <source>
        <dbReference type="EMBL" id="KIL37832.1"/>
    </source>
</evidence>
<dbReference type="InterPro" id="IPR005488">
    <property type="entry name" value="Etherase_MurQ"/>
</dbReference>